<feature type="chain" id="PRO_5003944373" evidence="1">
    <location>
        <begin position="25"/>
        <end position="1164"/>
    </location>
</feature>
<feature type="signal peptide" evidence="1">
    <location>
        <begin position="1"/>
        <end position="24"/>
    </location>
</feature>
<dbReference type="InterPro" id="IPR013785">
    <property type="entry name" value="Aldolase_TIM"/>
</dbReference>
<dbReference type="AlphaFoldDB" id="L0JBG2"/>
<evidence type="ECO:0000313" key="2">
    <source>
        <dbReference type="EMBL" id="AGB28629.1"/>
    </source>
</evidence>
<dbReference type="Gene3D" id="3.20.20.70">
    <property type="entry name" value="Aldolase class I"/>
    <property type="match status" value="1"/>
</dbReference>
<dbReference type="SUPFAM" id="SSF51445">
    <property type="entry name" value="(Trans)glycosidases"/>
    <property type="match status" value="2"/>
</dbReference>
<proteinExistence type="predicted"/>
<dbReference type="OrthoDB" id="781226at2"/>
<keyword evidence="1" id="KW-0732">Signal</keyword>
<dbReference type="PATRIC" id="fig|908937.9.peg.1366"/>
<dbReference type="RefSeq" id="WP_015298565.1">
    <property type="nucleotide sequence ID" value="NC_019960.1"/>
</dbReference>
<sequence length="1164" mass="132688">MKTIRLYRFLACCFCLVMPFLLKAQTAIDFRGERMDVGRWAATHFARHGEHPFSFTYGGRASATFLKGWSYTVSRRMSPLSDVTNTVYTYTAPDRSLRVDCDVKLYRRQQAVMWTLRFTNIGQRPSQPIAQVKTTDLSLQNRGRQPFTVHYAKGSNADPDDFAPRQTVLSGDAGLSLRPVGGRSSQGNFPFFNLDTGRGQGVIAAIGWTGTWMADFRSTAPGCMSMVTGIERLNTWLKPGESIRSSSACLLFWQGENHVDGQNQWRRFVLSCLTPRVDGRPVCYPLTTSFNYGDPYPCNEYTCLDEDYAIALVQRYKQFNLAPKVFWLDAGWYAESARVKEGCNWYNTVGNWTVDRDRFPNGLKPVSDAVHAIGSELMVWFEPERIFKGSQWSKELPKAWLIDGGPQTESYLFNLCDTAAVAWLSRYINRFMDENGIDHYRQDYNIEPAGFWAANDEPGREGVTENHYVEGLYAYWDNILKHHPHGFIDNCAGGGRRLDLETIQRSAPLWRTDYRYGEPVGYQTHTFGLALWLPQTGTGVMGSDKFSSRSSLSTTVVYDWKITEPEFNLTEVRQLMDEYEELRPYYFEDYYPLTGTDRVLGDSIWLAYELNRPSGQDGVVVAFRRASVPDSSCTVRLRGLDPRLTYTLTDRDSRRSFTQTGAQLARGLRLVLPQPRSSLILTYTANPAARPAQLAVADPNPQKVVGMGVEFDPHFLSQNVTRSEGCRAEDWDSVICRRVAEMQVQRFRVMVLPSWYEPQNDDADAHHIRAAGFTWESREMQSLYAELDLAQRLGIQVNLTVWGAERNHFLAQGNDGDWVVAPTNLEEWAENISALVQHLLHDRHYSCIREITPVNEPDWAFIHNGRKSTPDPYIRMCRVLDARFRQDGIRDKVDFCLADNSDGGMGTHKYLQACTRGLADVADGFNSHTYIFGYDTPNSVIYHWEWENCQLAGRAGKPHFVGEFGGNQCVGSTRQRDINLYERGVLLARIAINCLQAGASGLSYWSLLDQYYGRQSDYNAMQQLGLWKSVWRAYAGDSLYQGLHTDYEVRPQYYAYSLLTRFVRSGAEVYPIPTNDEFYAGMALKNTDGRWTYVFANAHATPRHIRLSNRRAPKGTFEVYRYVQQELPTDGRQIQAAAQRLRGQTELDYVLPASSVVVFYQTTF</sequence>
<dbReference type="KEGG" id="pdt:Prede_1307"/>
<evidence type="ECO:0000313" key="3">
    <source>
        <dbReference type="Proteomes" id="UP000010862"/>
    </source>
</evidence>
<dbReference type="Gene3D" id="3.20.20.80">
    <property type="entry name" value="Glycosidases"/>
    <property type="match status" value="1"/>
</dbReference>
<protein>
    <submittedName>
        <fullName evidence="2">Alpha-galactosidase</fullName>
    </submittedName>
</protein>
<organism evidence="2 3">
    <name type="scientific">Prevotella dentalis (strain ATCC 49559 / DSM 3688 / JCM 13448 / NCTC 12043 / ES 2772)</name>
    <name type="common">Mitsuokella dentalis</name>
    <dbReference type="NCBI Taxonomy" id="908937"/>
    <lineage>
        <taxon>Bacteria</taxon>
        <taxon>Pseudomonadati</taxon>
        <taxon>Bacteroidota</taxon>
        <taxon>Bacteroidia</taxon>
        <taxon>Bacteroidales</taxon>
        <taxon>Prevotellaceae</taxon>
        <taxon>Prevotella</taxon>
    </lineage>
</organism>
<dbReference type="InterPro" id="IPR017853">
    <property type="entry name" value="GH"/>
</dbReference>
<keyword evidence="3" id="KW-1185">Reference proteome</keyword>
<dbReference type="EMBL" id="CP003368">
    <property type="protein sequence ID" value="AGB28629.1"/>
    <property type="molecule type" value="Genomic_DNA"/>
</dbReference>
<name>L0JBG2_PREDD</name>
<reference evidence="3" key="1">
    <citation type="submission" date="2012-02" db="EMBL/GenBank/DDBJ databases">
        <title>Complete sequence of chromosome 1 of Prevotella dentalis DSM 3688.</title>
        <authorList>
            <person name="Lucas S."/>
            <person name="Copeland A."/>
            <person name="Lapidus A."/>
            <person name="Glavina del Rio T."/>
            <person name="Dalin E."/>
            <person name="Tice H."/>
            <person name="Bruce D."/>
            <person name="Goodwin L."/>
            <person name="Pitluck S."/>
            <person name="Peters L."/>
            <person name="Mikhailova N."/>
            <person name="Chertkov O."/>
            <person name="Kyrpides N."/>
            <person name="Mavromatis K."/>
            <person name="Ivanova N."/>
            <person name="Brettin T."/>
            <person name="Detter J.C."/>
            <person name="Han C."/>
            <person name="Larimer F."/>
            <person name="Land M."/>
            <person name="Hauser L."/>
            <person name="Markowitz V."/>
            <person name="Cheng J.-F."/>
            <person name="Hugenholtz P."/>
            <person name="Woyke T."/>
            <person name="Wu D."/>
            <person name="Gronow S."/>
            <person name="Wellnitz S."/>
            <person name="Brambilla E."/>
            <person name="Klenk H.-P."/>
            <person name="Eisen J.A."/>
        </authorList>
    </citation>
    <scope>NUCLEOTIDE SEQUENCE [LARGE SCALE GENOMIC DNA]</scope>
    <source>
        <strain evidence="3">ATCC 49559 / DSM 3688 / JCM 13448 / NCTC 12043 / ES 2772</strain>
    </source>
</reference>
<dbReference type="HOGENOM" id="CLU_274257_0_0_10"/>
<accession>L0JBG2</accession>
<dbReference type="Pfam" id="PF02065">
    <property type="entry name" value="Melibiase"/>
    <property type="match status" value="1"/>
</dbReference>
<dbReference type="Gene3D" id="2.70.98.60">
    <property type="entry name" value="alpha-galactosidase from lactobacil brevis"/>
    <property type="match status" value="1"/>
</dbReference>
<gene>
    <name evidence="2" type="ordered locus">Prede_1307</name>
</gene>
<evidence type="ECO:0000256" key="1">
    <source>
        <dbReference type="SAM" id="SignalP"/>
    </source>
</evidence>
<dbReference type="InterPro" id="IPR038417">
    <property type="entry name" value="Alpga-gal_N_sf"/>
</dbReference>
<dbReference type="Proteomes" id="UP000010862">
    <property type="component" value="Chromosome 1"/>
</dbReference>